<dbReference type="SUPFAM" id="SSF54695">
    <property type="entry name" value="POZ domain"/>
    <property type="match status" value="1"/>
</dbReference>
<dbReference type="EMBL" id="CAUEEQ010013889">
    <property type="protein sequence ID" value="CAJ0937881.1"/>
    <property type="molecule type" value="Genomic_DNA"/>
</dbReference>
<dbReference type="PANTHER" id="PTHR23312">
    <property type="entry name" value="ARMC5 ARMADILLO REPEAT-CONTAINING -RELATED"/>
    <property type="match status" value="1"/>
</dbReference>
<protein>
    <recommendedName>
        <fullName evidence="2">BTB domain-containing protein</fullName>
    </recommendedName>
</protein>
<dbReference type="SUPFAM" id="SSF48371">
    <property type="entry name" value="ARM repeat"/>
    <property type="match status" value="1"/>
</dbReference>
<dbReference type="PROSITE" id="PS50097">
    <property type="entry name" value="BTB"/>
    <property type="match status" value="1"/>
</dbReference>
<proteinExistence type="predicted"/>
<dbReference type="InterPro" id="IPR000225">
    <property type="entry name" value="Armadillo"/>
</dbReference>
<evidence type="ECO:0000259" key="2">
    <source>
        <dbReference type="PROSITE" id="PS50097"/>
    </source>
</evidence>
<dbReference type="SMART" id="SM00185">
    <property type="entry name" value="ARM"/>
    <property type="match status" value="3"/>
</dbReference>
<comment type="caution">
    <text evidence="3">The sequence shown here is derived from an EMBL/GenBank/DDBJ whole genome shotgun (WGS) entry which is preliminary data.</text>
</comment>
<dbReference type="InterPro" id="IPR011989">
    <property type="entry name" value="ARM-like"/>
</dbReference>
<gene>
    <name evidence="3" type="ORF">RIMI_LOCUS7359510</name>
</gene>
<accession>A0ABN9LB90</accession>
<reference evidence="3" key="1">
    <citation type="submission" date="2023-07" db="EMBL/GenBank/DDBJ databases">
        <authorList>
            <person name="Stuckert A."/>
        </authorList>
    </citation>
    <scope>NUCLEOTIDE SEQUENCE</scope>
</reference>
<evidence type="ECO:0000256" key="1">
    <source>
        <dbReference type="SAM" id="MobiDB-lite"/>
    </source>
</evidence>
<evidence type="ECO:0000313" key="4">
    <source>
        <dbReference type="Proteomes" id="UP001176940"/>
    </source>
</evidence>
<dbReference type="Proteomes" id="UP001176940">
    <property type="component" value="Unassembled WGS sequence"/>
</dbReference>
<feature type="domain" description="BTB" evidence="2">
    <location>
        <begin position="580"/>
        <end position="640"/>
    </location>
</feature>
<evidence type="ECO:0000313" key="3">
    <source>
        <dbReference type="EMBL" id="CAJ0937881.1"/>
    </source>
</evidence>
<dbReference type="Gene3D" id="1.25.10.10">
    <property type="entry name" value="Leucine-rich Repeat Variant"/>
    <property type="match status" value="2"/>
</dbReference>
<keyword evidence="4" id="KW-1185">Reference proteome</keyword>
<sequence length="800" mass="87678">MLALSIPGYGRYEGCEVDLFSRGAVSSLVQILQRSKDVGCLQSCMRALRILGDSPAHRASVCAQGGLVPCVQMLNSPDPDVVCTAVRAVSQLSHDCTLDCAEQLSLAVPTLVILANGEGVKAAVRQAALGTLSNLCSQGALRPMLGNAGAIDLLIAEVKAVLGAPTRCLPLVRSLCLCCREALNRRRVKELGGLELLLDILRDPHYRSAHYKIIAAFLHYCYDTTALAMLSSGGLAPLLAKRLEDVVRASEDRGDSYWAKEMDVEEDPGSASFDFPSEPKKKEDVGTSEESLKCWLLSEGYISTLDELPPDWSLEQIPNGEPNIRTSSDTLNFLPQSQAISPTLSGPRKVPVSVPCQQCRSPPFSSTACPSPMQEILRHQEPLGPKSPPSEFWGPEFPVLILLSRFSQLSDSSSCLVSHSVLRGLLTYLTCHPQPSRSAARLLQRLTCDPTCLEAFIRTGSICTLRCRLLLSTSPDKDPELRTRHPERAKKLGHVLLRNLRIQAESPFGVGIITHMLASGSPSERQQCALCLPFIYRKQSLHRQQLISGALQLVLETLMTSEDPAYFFHASECLSALGQDNLVFVLDGGDCIAGNREKISKESDVFRAMLQGGYAESQQHEVRVCEVPACAFLPLLHYLHGCAQDALCPTLQELRPVSGEELAQSPLVSTLAAAGRFLLPGLQSVLEKSVRDSLSLESLPYVYSFAETYESAQLRRDCCSFLLRGPHTPHQRSRTFFFNCMRELKTSSGFPNYWQILFMLDPNAPFDLTHRALSYLPILLPPGVLPTVCDVLLTAQPLVL</sequence>
<dbReference type="PANTHER" id="PTHR23312:SF8">
    <property type="entry name" value="ARMADILLO REPEAT-CONTAINING PROTEIN 5"/>
    <property type="match status" value="1"/>
</dbReference>
<dbReference type="InterPro" id="IPR055445">
    <property type="entry name" value="ARM_ARMC5"/>
</dbReference>
<dbReference type="Gene3D" id="3.30.710.10">
    <property type="entry name" value="Potassium Channel Kv1.1, Chain A"/>
    <property type="match status" value="1"/>
</dbReference>
<name>A0ABN9LB90_9NEOB</name>
<dbReference type="InterPro" id="IPR016024">
    <property type="entry name" value="ARM-type_fold"/>
</dbReference>
<dbReference type="Pfam" id="PF24768">
    <property type="entry name" value="ARM_ARMC5"/>
    <property type="match status" value="1"/>
</dbReference>
<organism evidence="3 4">
    <name type="scientific">Ranitomeya imitator</name>
    <name type="common">mimic poison frog</name>
    <dbReference type="NCBI Taxonomy" id="111125"/>
    <lineage>
        <taxon>Eukaryota</taxon>
        <taxon>Metazoa</taxon>
        <taxon>Chordata</taxon>
        <taxon>Craniata</taxon>
        <taxon>Vertebrata</taxon>
        <taxon>Euteleostomi</taxon>
        <taxon>Amphibia</taxon>
        <taxon>Batrachia</taxon>
        <taxon>Anura</taxon>
        <taxon>Neobatrachia</taxon>
        <taxon>Hyloidea</taxon>
        <taxon>Dendrobatidae</taxon>
        <taxon>Dendrobatinae</taxon>
        <taxon>Ranitomeya</taxon>
    </lineage>
</organism>
<dbReference type="InterPro" id="IPR000210">
    <property type="entry name" value="BTB/POZ_dom"/>
</dbReference>
<dbReference type="InterPro" id="IPR011333">
    <property type="entry name" value="SKP1/BTB/POZ_sf"/>
</dbReference>
<feature type="region of interest" description="Disordered" evidence="1">
    <location>
        <begin position="261"/>
        <end position="286"/>
    </location>
</feature>